<dbReference type="InterPro" id="IPR024079">
    <property type="entry name" value="MetalloPept_cat_dom_sf"/>
</dbReference>
<evidence type="ECO:0000313" key="3">
    <source>
        <dbReference type="Proteomes" id="UP000594464"/>
    </source>
</evidence>
<sequence>MAAKASVFRHFILIGLFLLAGAAPQASLAHGQPDLFSAVNISGDFPEMGAEVARARAVSINWELMTPPGTSSDAMDDVTLNLFDDTSILCALDSVYENLSGSVTWRGHVPGDSKSLISMVAKDSVAIGHIETSQGSYRIKYDGANHWVEELRADGFSGDGEPIHITASSGDAAPSTAKDDGTIIDVLVVYTPEARADAGGTTAMENAIDLAESLANTSLSNSGIVPRLRVVAKSELSYNENGASFSTILSDAQAGNISNLHTLRNQFGADLVAVLIQGDNSLCGLAYLQSNVSSSFASFGYSVTDHDCISNHTFTHEIGHNLGARHDRANDNTDNSPFTFNHGYIDTSNNFRTIMGTQTGCSTCTRIQYWSNPDATYNGAVLGVAEGNASAADNRKTLNQTAANTAAFRDSVISTEFFNDAGPDAKVISPYWQASDSSYSFIAVSHPSLDSMNSVIGVKVHAVLRDGSAYGAAAEFTVSAGQTQQVFITGSNNSSVNATQISSGAFVIGTSDGSGQVLVHPIATNPKSLLGSSGVSGRGFPDVTLLSIWGAIVIPETGGNNGFAMEFIGDTHDSVRGINTSQP</sequence>
<evidence type="ECO:0000313" key="2">
    <source>
        <dbReference type="EMBL" id="QPJ64726.1"/>
    </source>
</evidence>
<feature type="chain" id="PRO_5032376478" description="Peptidyl-Asp metalloendopeptidase" evidence="1">
    <location>
        <begin position="23"/>
        <end position="583"/>
    </location>
</feature>
<dbReference type="EMBL" id="CP048620">
    <property type="protein sequence ID" value="QPJ64726.1"/>
    <property type="molecule type" value="Genomic_DNA"/>
</dbReference>
<accession>A0A7T0G2Z3</accession>
<dbReference type="Proteomes" id="UP000594464">
    <property type="component" value="Chromosome"/>
</dbReference>
<evidence type="ECO:0000256" key="1">
    <source>
        <dbReference type="SAM" id="SignalP"/>
    </source>
</evidence>
<dbReference type="KEGG" id="nva:G3M78_04705"/>
<evidence type="ECO:0008006" key="4">
    <source>
        <dbReference type="Google" id="ProtNLM"/>
    </source>
</evidence>
<proteinExistence type="predicted"/>
<reference evidence="3" key="1">
    <citation type="submission" date="2020-02" db="EMBL/GenBank/DDBJ databases">
        <title>Genomic and physiological characterization of two novel Nitrospinaceae genera.</title>
        <authorList>
            <person name="Mueller A.J."/>
            <person name="Jung M.-Y."/>
            <person name="Strachan C.R."/>
            <person name="Herbold C.W."/>
            <person name="Kirkegaard R.H."/>
            <person name="Daims H."/>
        </authorList>
    </citation>
    <scope>NUCLEOTIDE SEQUENCE [LARGE SCALE GENOMIC DNA]</scope>
</reference>
<dbReference type="SUPFAM" id="SSF55486">
    <property type="entry name" value="Metalloproteases ('zincins'), catalytic domain"/>
    <property type="match status" value="1"/>
</dbReference>
<dbReference type="Gene3D" id="3.40.390.10">
    <property type="entry name" value="Collagenase (Catalytic Domain)"/>
    <property type="match status" value="1"/>
</dbReference>
<dbReference type="AlphaFoldDB" id="A0A7T0G2Z3"/>
<feature type="signal peptide" evidence="1">
    <location>
        <begin position="1"/>
        <end position="22"/>
    </location>
</feature>
<dbReference type="Pfam" id="PF13688">
    <property type="entry name" value="Reprolysin_5"/>
    <property type="match status" value="1"/>
</dbReference>
<keyword evidence="1" id="KW-0732">Signal</keyword>
<dbReference type="GO" id="GO:0008237">
    <property type="term" value="F:metallopeptidase activity"/>
    <property type="evidence" value="ECO:0007669"/>
    <property type="project" value="InterPro"/>
</dbReference>
<organism evidence="2 3">
    <name type="scientific">Candidatus Nitrohelix vancouverensis</name>
    <dbReference type="NCBI Taxonomy" id="2705534"/>
    <lineage>
        <taxon>Bacteria</taxon>
        <taxon>Pseudomonadati</taxon>
        <taxon>Nitrospinota/Tectimicrobiota group</taxon>
        <taxon>Nitrospinota</taxon>
        <taxon>Nitrospinia</taxon>
        <taxon>Nitrospinales</taxon>
        <taxon>Nitrospinaceae</taxon>
        <taxon>Candidatus Nitrohelix</taxon>
    </lineage>
</organism>
<gene>
    <name evidence="2" type="ORF">G3M78_04705</name>
</gene>
<protein>
    <recommendedName>
        <fullName evidence="4">Peptidyl-Asp metalloendopeptidase</fullName>
    </recommendedName>
</protein>
<name>A0A7T0G2Z3_9BACT</name>